<proteinExistence type="predicted"/>
<sequence>MKHFISLVLAGVMTAEFKRYVKDRFSTCATVNSLDELFECDTHILLAFY</sequence>
<accession>A0A315Y4B0</accession>
<evidence type="ECO:0000313" key="1">
    <source>
        <dbReference type="EMBL" id="PWJ15496.1"/>
    </source>
</evidence>
<name>A0A315Y4B0_RUMFL</name>
<reference evidence="1 2" key="1">
    <citation type="submission" date="2018-05" db="EMBL/GenBank/DDBJ databases">
        <title>The Hungate 1000. A catalogue of reference genomes from the rumen microbiome.</title>
        <authorList>
            <person name="Kelly W."/>
        </authorList>
    </citation>
    <scope>NUCLEOTIDE SEQUENCE [LARGE SCALE GENOMIC DNA]</scope>
    <source>
        <strain evidence="1 2">SAb67</strain>
    </source>
</reference>
<dbReference type="Proteomes" id="UP000245720">
    <property type="component" value="Unassembled WGS sequence"/>
</dbReference>
<protein>
    <submittedName>
        <fullName evidence="1">Uncharacterized protein</fullName>
    </submittedName>
</protein>
<organism evidence="1 2">
    <name type="scientific">Ruminococcus flavefaciens</name>
    <dbReference type="NCBI Taxonomy" id="1265"/>
    <lineage>
        <taxon>Bacteria</taxon>
        <taxon>Bacillati</taxon>
        <taxon>Bacillota</taxon>
        <taxon>Clostridia</taxon>
        <taxon>Eubacteriales</taxon>
        <taxon>Oscillospiraceae</taxon>
        <taxon>Ruminococcus</taxon>
    </lineage>
</organism>
<comment type="caution">
    <text evidence="1">The sequence shown here is derived from an EMBL/GenBank/DDBJ whole genome shotgun (WGS) entry which is preliminary data.</text>
</comment>
<evidence type="ECO:0000313" key="2">
    <source>
        <dbReference type="Proteomes" id="UP000245720"/>
    </source>
</evidence>
<dbReference type="AlphaFoldDB" id="A0A315Y4B0"/>
<gene>
    <name evidence="1" type="ORF">IE37_00397</name>
</gene>
<dbReference type="EMBL" id="QGDI01000001">
    <property type="protein sequence ID" value="PWJ15496.1"/>
    <property type="molecule type" value="Genomic_DNA"/>
</dbReference>